<feature type="coiled-coil region" evidence="7">
    <location>
        <begin position="120"/>
        <end position="149"/>
    </location>
</feature>
<evidence type="ECO:0000313" key="11">
    <source>
        <dbReference type="Proteomes" id="UP000296352"/>
    </source>
</evidence>
<comment type="pathway">
    <text evidence="1 6">Cell wall biogenesis; peptidoglycan biosynthesis.</text>
</comment>
<dbReference type="AlphaFoldDB" id="A0A4P7QEF3"/>
<keyword evidence="7" id="KW-0175">Coiled coil</keyword>
<dbReference type="PROSITE" id="PS52029">
    <property type="entry name" value="LD_TPASE"/>
    <property type="match status" value="1"/>
</dbReference>
<evidence type="ECO:0000313" key="10">
    <source>
        <dbReference type="EMBL" id="QCB27720.1"/>
    </source>
</evidence>
<keyword evidence="8" id="KW-0732">Signal</keyword>
<evidence type="ECO:0000256" key="5">
    <source>
        <dbReference type="ARBA" id="ARBA00023316"/>
    </source>
</evidence>
<sequence precursor="true">MTKTWFSAVPVGARRAFVAFVAVLVMAISMMGSAPSAQAQQNPQIEQISSQLNSLSSDLSVEKLAARSRDDAWNLRNKWLSDLRKLNPQAETIIRPAIDNAMNAIFPGLKAEKQREERLAREAAARKLAAEQARERAIAEEAARRAEAERRRNSFNVGPCPRDAKVCVDIDGRRTWLQDGKGGVTYVAPAMAPGRPGQDTPRGTFYVNRKVKDEISYEFNNAPMPWAVYFTYNGHAFHQGDPSFMSAGCVRLPADAAQRFFNTLQIGDKVFIY</sequence>
<dbReference type="GO" id="GO:0008360">
    <property type="term" value="P:regulation of cell shape"/>
    <property type="evidence" value="ECO:0007669"/>
    <property type="project" value="UniProtKB-UniRule"/>
</dbReference>
<feature type="active site" description="Proton donor/acceptor" evidence="6">
    <location>
        <position position="238"/>
    </location>
</feature>
<gene>
    <name evidence="10" type="ORF">CENDO_02110</name>
</gene>
<dbReference type="SUPFAM" id="SSF141523">
    <property type="entry name" value="L,D-transpeptidase catalytic domain-like"/>
    <property type="match status" value="1"/>
</dbReference>
<dbReference type="InterPro" id="IPR050979">
    <property type="entry name" value="LD-transpeptidase"/>
</dbReference>
<evidence type="ECO:0000256" key="7">
    <source>
        <dbReference type="SAM" id="Coils"/>
    </source>
</evidence>
<evidence type="ECO:0000256" key="1">
    <source>
        <dbReference type="ARBA" id="ARBA00004752"/>
    </source>
</evidence>
<evidence type="ECO:0000259" key="9">
    <source>
        <dbReference type="PROSITE" id="PS52029"/>
    </source>
</evidence>
<dbReference type="KEGG" id="cee:CENDO_02110"/>
<keyword evidence="3 6" id="KW-0133">Cell shape</keyword>
<keyword evidence="2" id="KW-0808">Transferase</keyword>
<reference evidence="10 11" key="1">
    <citation type="submission" date="2019-04" db="EMBL/GenBank/DDBJ databases">
        <title>Corynebacterium endometrii sp. nov., isolated from the uterus of a cow with endometritis.</title>
        <authorList>
            <person name="Ballas P."/>
            <person name="Ruckert C."/>
            <person name="Wagener K."/>
            <person name="Drillich M."/>
            <person name="Kaempfer P."/>
            <person name="Busse H.-J."/>
            <person name="Ehling-Schulz M."/>
        </authorList>
    </citation>
    <scope>NUCLEOTIDE SEQUENCE [LARGE SCALE GENOMIC DNA]</scope>
    <source>
        <strain evidence="10 11">LMM-1653</strain>
    </source>
</reference>
<dbReference type="GO" id="GO:0005576">
    <property type="term" value="C:extracellular region"/>
    <property type="evidence" value="ECO:0007669"/>
    <property type="project" value="TreeGrafter"/>
</dbReference>
<dbReference type="GO" id="GO:0018104">
    <property type="term" value="P:peptidoglycan-protein cross-linking"/>
    <property type="evidence" value="ECO:0007669"/>
    <property type="project" value="TreeGrafter"/>
</dbReference>
<dbReference type="InterPro" id="IPR005490">
    <property type="entry name" value="LD_TPept_cat_dom"/>
</dbReference>
<dbReference type="GO" id="GO:0071555">
    <property type="term" value="P:cell wall organization"/>
    <property type="evidence" value="ECO:0007669"/>
    <property type="project" value="UniProtKB-UniRule"/>
</dbReference>
<proteinExistence type="predicted"/>
<dbReference type="InterPro" id="IPR038063">
    <property type="entry name" value="Transpep_catalytic_dom"/>
</dbReference>
<evidence type="ECO:0000256" key="8">
    <source>
        <dbReference type="SAM" id="SignalP"/>
    </source>
</evidence>
<dbReference type="RefSeq" id="WP_136140552.1">
    <property type="nucleotide sequence ID" value="NZ_CP039247.1"/>
</dbReference>
<keyword evidence="11" id="KW-1185">Reference proteome</keyword>
<evidence type="ECO:0000256" key="3">
    <source>
        <dbReference type="ARBA" id="ARBA00022960"/>
    </source>
</evidence>
<dbReference type="PANTHER" id="PTHR30582">
    <property type="entry name" value="L,D-TRANSPEPTIDASE"/>
    <property type="match status" value="1"/>
</dbReference>
<evidence type="ECO:0000256" key="2">
    <source>
        <dbReference type="ARBA" id="ARBA00022679"/>
    </source>
</evidence>
<feature type="chain" id="PRO_5020948281" description="L,D-TPase catalytic domain-containing protein" evidence="8">
    <location>
        <begin position="40"/>
        <end position="273"/>
    </location>
</feature>
<organism evidence="10 11">
    <name type="scientific">Corynebacterium endometrii</name>
    <dbReference type="NCBI Taxonomy" id="2488819"/>
    <lineage>
        <taxon>Bacteria</taxon>
        <taxon>Bacillati</taxon>
        <taxon>Actinomycetota</taxon>
        <taxon>Actinomycetes</taxon>
        <taxon>Mycobacteriales</taxon>
        <taxon>Corynebacteriaceae</taxon>
        <taxon>Corynebacterium</taxon>
    </lineage>
</organism>
<dbReference type="UniPathway" id="UPA00219"/>
<dbReference type="GO" id="GO:0016740">
    <property type="term" value="F:transferase activity"/>
    <property type="evidence" value="ECO:0007669"/>
    <property type="project" value="UniProtKB-KW"/>
</dbReference>
<dbReference type="CDD" id="cd16913">
    <property type="entry name" value="YkuD_like"/>
    <property type="match status" value="1"/>
</dbReference>
<dbReference type="Gene3D" id="2.40.440.10">
    <property type="entry name" value="L,D-transpeptidase catalytic domain-like"/>
    <property type="match status" value="1"/>
</dbReference>
<keyword evidence="4 6" id="KW-0573">Peptidoglycan synthesis</keyword>
<dbReference type="Proteomes" id="UP000296352">
    <property type="component" value="Chromosome"/>
</dbReference>
<feature type="domain" description="L,D-TPase catalytic" evidence="9">
    <location>
        <begin position="164"/>
        <end position="273"/>
    </location>
</feature>
<accession>A0A4P7QEF3</accession>
<keyword evidence="5 6" id="KW-0961">Cell wall biogenesis/degradation</keyword>
<dbReference type="EMBL" id="CP039247">
    <property type="protein sequence ID" value="QCB27720.1"/>
    <property type="molecule type" value="Genomic_DNA"/>
</dbReference>
<evidence type="ECO:0000256" key="4">
    <source>
        <dbReference type="ARBA" id="ARBA00022984"/>
    </source>
</evidence>
<dbReference type="Pfam" id="PF03734">
    <property type="entry name" value="YkuD"/>
    <property type="match status" value="1"/>
</dbReference>
<dbReference type="OrthoDB" id="8887048at2"/>
<feature type="signal peptide" evidence="8">
    <location>
        <begin position="1"/>
        <end position="39"/>
    </location>
</feature>
<dbReference type="PANTHER" id="PTHR30582:SF2">
    <property type="entry name" value="L,D-TRANSPEPTIDASE YCIB-RELATED"/>
    <property type="match status" value="1"/>
</dbReference>
<evidence type="ECO:0000256" key="6">
    <source>
        <dbReference type="PROSITE-ProRule" id="PRU01373"/>
    </source>
</evidence>
<dbReference type="GO" id="GO:0071972">
    <property type="term" value="F:peptidoglycan L,D-transpeptidase activity"/>
    <property type="evidence" value="ECO:0007669"/>
    <property type="project" value="TreeGrafter"/>
</dbReference>
<feature type="active site" description="Nucleophile" evidence="6">
    <location>
        <position position="249"/>
    </location>
</feature>
<protein>
    <recommendedName>
        <fullName evidence="9">L,D-TPase catalytic domain-containing protein</fullName>
    </recommendedName>
</protein>
<name>A0A4P7QEF3_9CORY</name>